<dbReference type="InterPro" id="IPR006059">
    <property type="entry name" value="SBP"/>
</dbReference>
<evidence type="ECO:0000256" key="1">
    <source>
        <dbReference type="SAM" id="SignalP"/>
    </source>
</evidence>
<dbReference type="Gene3D" id="3.40.190.10">
    <property type="entry name" value="Periplasmic binding protein-like II"/>
    <property type="match status" value="1"/>
</dbReference>
<reference evidence="2 3" key="1">
    <citation type="submission" date="2013-12" db="EMBL/GenBank/DDBJ databases">
        <title>A Varibaculum cambriense genome reconstructed from a premature infant gut community with otherwise low bacterial novelty that shifts toward anaerobic metabolism during the third week of life.</title>
        <authorList>
            <person name="Brown C.T."/>
            <person name="Sharon I."/>
            <person name="Thomas B.C."/>
            <person name="Castelle C.J."/>
            <person name="Morowitz M.J."/>
            <person name="Banfield J.F."/>
        </authorList>
    </citation>
    <scope>NUCLEOTIDE SEQUENCE [LARGE SCALE GENOMIC DNA]</scope>
    <source>
        <strain evidence="3">DORA_12</strain>
    </source>
</reference>
<dbReference type="PANTHER" id="PTHR43649">
    <property type="entry name" value="ARABINOSE-BINDING PROTEIN-RELATED"/>
    <property type="match status" value="1"/>
</dbReference>
<keyword evidence="1" id="KW-0732">Signal</keyword>
<comment type="caution">
    <text evidence="2">The sequence shown here is derived from an EMBL/GenBank/DDBJ whole genome shotgun (WGS) entry which is preliminary data.</text>
</comment>
<dbReference type="PANTHER" id="PTHR43649:SF12">
    <property type="entry name" value="DIACETYLCHITOBIOSE BINDING PROTEIN DASA"/>
    <property type="match status" value="1"/>
</dbReference>
<dbReference type="CDD" id="cd13585">
    <property type="entry name" value="PBP2_TMBP_like"/>
    <property type="match status" value="1"/>
</dbReference>
<name>W1V942_9ACTO</name>
<gene>
    <name evidence="2" type="ORF">Q605_AUC01096G0001</name>
</gene>
<feature type="signal peptide" evidence="1">
    <location>
        <begin position="1"/>
        <end position="18"/>
    </location>
</feature>
<dbReference type="Proteomes" id="UP000018852">
    <property type="component" value="Unassembled WGS sequence"/>
</dbReference>
<accession>W1V942</accession>
<evidence type="ECO:0000313" key="3">
    <source>
        <dbReference type="Proteomes" id="UP000018852"/>
    </source>
</evidence>
<dbReference type="Pfam" id="PF01547">
    <property type="entry name" value="SBP_bac_1"/>
    <property type="match status" value="1"/>
</dbReference>
<organism evidence="2 3">
    <name type="scientific">Actinomyces urogenitalis DORA_12</name>
    <dbReference type="NCBI Taxonomy" id="1403939"/>
    <lineage>
        <taxon>Bacteria</taxon>
        <taxon>Bacillati</taxon>
        <taxon>Actinomycetota</taxon>
        <taxon>Actinomycetes</taxon>
        <taxon>Actinomycetales</taxon>
        <taxon>Actinomycetaceae</taxon>
        <taxon>Actinomyces</taxon>
    </lineage>
</organism>
<feature type="chain" id="PRO_5038834958" evidence="1">
    <location>
        <begin position="19"/>
        <end position="437"/>
    </location>
</feature>
<dbReference type="EMBL" id="AZLV01001096">
    <property type="protein sequence ID" value="ETJ01375.1"/>
    <property type="molecule type" value="Genomic_DNA"/>
</dbReference>
<dbReference type="SUPFAM" id="SSF53850">
    <property type="entry name" value="Periplasmic binding protein-like II"/>
    <property type="match status" value="1"/>
</dbReference>
<evidence type="ECO:0000313" key="2">
    <source>
        <dbReference type="EMBL" id="ETJ01375.1"/>
    </source>
</evidence>
<protein>
    <submittedName>
        <fullName evidence="2">Extracellular solute-binding protein family 1</fullName>
    </submittedName>
</protein>
<dbReference type="AlphaFoldDB" id="W1V942"/>
<sequence>RRSMLALGAAAAGSVALSGCGGGGASNSGTASFWNFYGENPSGSAESEWMTKLISDWNANNDFQVSLKYMPAQTYLDGSTLQTAFTSGEGPDVFLLSPGDFLRYANGGVLRDLSDKLDNSVRADFTPGFLESRSDGDKLYAIPMDAEPLAIFYSPAAFEAGGLSEGDIPTTWEEFVAVAEKLTTDRQFGAMVDPAPSYYENFTWYPFLWQTGNDVFDADGKPAFDNPGSVQAMQLWQDLIYGGLAPKQAQGAGASEVNTNLGSGNVAMQQSGIWGIAQMAQNLPDFEYDVFPLPIPDGGTPTTIVGGWSFAVNAEGKDPDGAADFVTWALASQEKEQIQRLVDWTAGAKSNFPTRKSVLEAAEQQGKYEEAHMKKFVDEIYPTGVSEPRFPPEVYKPISDALQAVALEGKDAQEQVSAAQASLEKYMESYDGVKISY</sequence>
<feature type="non-terminal residue" evidence="2">
    <location>
        <position position="1"/>
    </location>
</feature>
<dbReference type="PATRIC" id="fig|1403939.3.peg.1922"/>
<proteinExistence type="predicted"/>
<dbReference type="InterPro" id="IPR050490">
    <property type="entry name" value="Bact_solute-bd_prot1"/>
</dbReference>